<comment type="caution">
    <text evidence="2">The sequence shown here is derived from an EMBL/GenBank/DDBJ whole genome shotgun (WGS) entry which is preliminary data.</text>
</comment>
<evidence type="ECO:0000313" key="4">
    <source>
        <dbReference type="EMBL" id="RHF86885.1"/>
    </source>
</evidence>
<dbReference type="EMBL" id="QSFD01000011">
    <property type="protein sequence ID" value="RHA17104.1"/>
    <property type="molecule type" value="Genomic_DNA"/>
</dbReference>
<evidence type="ECO:0000313" key="2">
    <source>
        <dbReference type="EMBL" id="RHA17104.1"/>
    </source>
</evidence>
<proteinExistence type="predicted"/>
<dbReference type="RefSeq" id="WP_117971377.1">
    <property type="nucleotide sequence ID" value="NZ_JBGLBX010000003.1"/>
</dbReference>
<dbReference type="InterPro" id="IPR000182">
    <property type="entry name" value="GNAT_dom"/>
</dbReference>
<evidence type="ECO:0000313" key="3">
    <source>
        <dbReference type="EMBL" id="RHA52969.1"/>
    </source>
</evidence>
<feature type="domain" description="N-acetyltransferase" evidence="1">
    <location>
        <begin position="1"/>
        <end position="160"/>
    </location>
</feature>
<dbReference type="EMBL" id="QSFO01000012">
    <property type="protein sequence ID" value="RHA52969.1"/>
    <property type="molecule type" value="Genomic_DNA"/>
</dbReference>
<keyword evidence="2" id="KW-0808">Transferase</keyword>
<keyword evidence="6" id="KW-1185">Reference proteome</keyword>
<dbReference type="CDD" id="cd04301">
    <property type="entry name" value="NAT_SF"/>
    <property type="match status" value="1"/>
</dbReference>
<accession>A0A413R5N2</accession>
<dbReference type="GO" id="GO:0016747">
    <property type="term" value="F:acyltransferase activity, transferring groups other than amino-acyl groups"/>
    <property type="evidence" value="ECO:0007669"/>
    <property type="project" value="InterPro"/>
</dbReference>
<dbReference type="AlphaFoldDB" id="A0A413R5N2"/>
<dbReference type="Proteomes" id="UP000286186">
    <property type="component" value="Unassembled WGS sequence"/>
</dbReference>
<evidence type="ECO:0000313" key="6">
    <source>
        <dbReference type="Proteomes" id="UP000284779"/>
    </source>
</evidence>
<dbReference type="SUPFAM" id="SSF55729">
    <property type="entry name" value="Acyl-CoA N-acyltransferases (Nat)"/>
    <property type="match status" value="1"/>
</dbReference>
<evidence type="ECO:0000313" key="7">
    <source>
        <dbReference type="Proteomes" id="UP000286186"/>
    </source>
</evidence>
<evidence type="ECO:0000313" key="5">
    <source>
        <dbReference type="Proteomes" id="UP000284598"/>
    </source>
</evidence>
<evidence type="ECO:0000259" key="1">
    <source>
        <dbReference type="PROSITE" id="PS51186"/>
    </source>
</evidence>
<dbReference type="PROSITE" id="PS51186">
    <property type="entry name" value="GNAT"/>
    <property type="match status" value="1"/>
</dbReference>
<dbReference type="Gene3D" id="3.40.630.30">
    <property type="match status" value="1"/>
</dbReference>
<dbReference type="InterPro" id="IPR016181">
    <property type="entry name" value="Acyl_CoA_acyltransferase"/>
</dbReference>
<dbReference type="EMBL" id="QRHR01000017">
    <property type="protein sequence ID" value="RHF86885.1"/>
    <property type="molecule type" value="Genomic_DNA"/>
</dbReference>
<sequence length="160" mass="18592">MIRKIKSEEIPICVEVIKKSFLTVADEYGFTEENAPRFTAFATTQDRLYWHMDGEHRPMYVFEEDGVLCGYYSLLLQGNGECELNNLAVLPEYRHKGIGRQLLAHSFNIAKELGCKIVNIGIVEENRVLRKWYELNGVIHIGTKKYDFFPFTCGYMKKEL</sequence>
<protein>
    <submittedName>
        <fullName evidence="2">GNAT family N-acetyltransferase</fullName>
    </submittedName>
</protein>
<reference evidence="5 6" key="1">
    <citation type="submission" date="2018-08" db="EMBL/GenBank/DDBJ databases">
        <title>A genome reference for cultivated species of the human gut microbiota.</title>
        <authorList>
            <person name="Zou Y."/>
            <person name="Xue W."/>
            <person name="Luo G."/>
        </authorList>
    </citation>
    <scope>NUCLEOTIDE SEQUENCE [LARGE SCALE GENOMIC DNA]</scope>
    <source>
        <strain evidence="4 7">AM23-22</strain>
        <strain evidence="3 5">AM43-2</strain>
        <strain evidence="2 6">AM44-11BH</strain>
    </source>
</reference>
<gene>
    <name evidence="4" type="ORF">DW652_11310</name>
    <name evidence="3" type="ORF">DW929_10180</name>
    <name evidence="2" type="ORF">DW944_10440</name>
</gene>
<dbReference type="Proteomes" id="UP000284779">
    <property type="component" value="Unassembled WGS sequence"/>
</dbReference>
<name>A0A413R5N2_9FIRM</name>
<dbReference type="Pfam" id="PF00583">
    <property type="entry name" value="Acetyltransf_1"/>
    <property type="match status" value="1"/>
</dbReference>
<organism evidence="2 6">
    <name type="scientific">Eubacterium ventriosum</name>
    <dbReference type="NCBI Taxonomy" id="39496"/>
    <lineage>
        <taxon>Bacteria</taxon>
        <taxon>Bacillati</taxon>
        <taxon>Bacillota</taxon>
        <taxon>Clostridia</taxon>
        <taxon>Eubacteriales</taxon>
        <taxon>Eubacteriaceae</taxon>
        <taxon>Eubacterium</taxon>
    </lineage>
</organism>
<dbReference type="Proteomes" id="UP000284598">
    <property type="component" value="Unassembled WGS sequence"/>
</dbReference>